<feature type="transmembrane region" description="Helical" evidence="6">
    <location>
        <begin position="167"/>
        <end position="187"/>
    </location>
</feature>
<keyword evidence="5 6" id="KW-0472">Membrane</keyword>
<dbReference type="GO" id="GO:0005886">
    <property type="term" value="C:plasma membrane"/>
    <property type="evidence" value="ECO:0007669"/>
    <property type="project" value="UniProtKB-SubCell"/>
</dbReference>
<dbReference type="PANTHER" id="PTHR23513:SF6">
    <property type="entry name" value="MAJOR FACILITATOR SUPERFAMILY ASSOCIATED DOMAIN-CONTAINING PROTEIN"/>
    <property type="match status" value="1"/>
</dbReference>
<dbReference type="GO" id="GO:0022857">
    <property type="term" value="F:transmembrane transporter activity"/>
    <property type="evidence" value="ECO:0007669"/>
    <property type="project" value="InterPro"/>
</dbReference>
<protein>
    <submittedName>
        <fullName evidence="8">Putative MFS family arabinose efflux permease</fullName>
    </submittedName>
</protein>
<gene>
    <name evidence="8" type="ORF">EV383_2516</name>
</gene>
<evidence type="ECO:0000259" key="7">
    <source>
        <dbReference type="PROSITE" id="PS50850"/>
    </source>
</evidence>
<dbReference type="Pfam" id="PF07690">
    <property type="entry name" value="MFS_1"/>
    <property type="match status" value="1"/>
</dbReference>
<evidence type="ECO:0000313" key="9">
    <source>
        <dbReference type="Proteomes" id="UP000291591"/>
    </source>
</evidence>
<feature type="transmembrane region" description="Helical" evidence="6">
    <location>
        <begin position="252"/>
        <end position="273"/>
    </location>
</feature>
<dbReference type="Gene3D" id="1.20.1250.20">
    <property type="entry name" value="MFS general substrate transporter like domains"/>
    <property type="match status" value="1"/>
</dbReference>
<evidence type="ECO:0000256" key="1">
    <source>
        <dbReference type="ARBA" id="ARBA00004651"/>
    </source>
</evidence>
<feature type="transmembrane region" description="Helical" evidence="6">
    <location>
        <begin position="217"/>
        <end position="240"/>
    </location>
</feature>
<dbReference type="PROSITE" id="PS50850">
    <property type="entry name" value="MFS"/>
    <property type="match status" value="1"/>
</dbReference>
<evidence type="ECO:0000256" key="5">
    <source>
        <dbReference type="ARBA" id="ARBA00023136"/>
    </source>
</evidence>
<dbReference type="InterPro" id="IPR036259">
    <property type="entry name" value="MFS_trans_sf"/>
</dbReference>
<feature type="transmembrane region" description="Helical" evidence="6">
    <location>
        <begin position="342"/>
        <end position="361"/>
    </location>
</feature>
<dbReference type="RefSeq" id="WP_130290063.1">
    <property type="nucleotide sequence ID" value="NZ_SHKL01000001.1"/>
</dbReference>
<evidence type="ECO:0000256" key="2">
    <source>
        <dbReference type="ARBA" id="ARBA00022475"/>
    </source>
</evidence>
<reference evidence="8 9" key="1">
    <citation type="submission" date="2019-02" db="EMBL/GenBank/DDBJ databases">
        <title>Sequencing the genomes of 1000 actinobacteria strains.</title>
        <authorList>
            <person name="Klenk H.-P."/>
        </authorList>
    </citation>
    <scope>NUCLEOTIDE SEQUENCE [LARGE SCALE GENOMIC DNA]</scope>
    <source>
        <strain evidence="8 9">DSM 45779</strain>
    </source>
</reference>
<feature type="transmembrane region" description="Helical" evidence="6">
    <location>
        <begin position="101"/>
        <end position="123"/>
    </location>
</feature>
<dbReference type="AlphaFoldDB" id="A0A4V2FQP8"/>
<comment type="subcellular location">
    <subcellularLocation>
        <location evidence="1">Cell membrane</location>
        <topology evidence="1">Multi-pass membrane protein</topology>
    </subcellularLocation>
</comment>
<comment type="caution">
    <text evidence="8">The sequence shown here is derived from an EMBL/GenBank/DDBJ whole genome shotgun (WGS) entry which is preliminary data.</text>
</comment>
<proteinExistence type="predicted"/>
<dbReference type="InterPro" id="IPR020846">
    <property type="entry name" value="MFS_dom"/>
</dbReference>
<evidence type="ECO:0000256" key="4">
    <source>
        <dbReference type="ARBA" id="ARBA00022989"/>
    </source>
</evidence>
<feature type="transmembrane region" description="Helical" evidence="6">
    <location>
        <begin position="308"/>
        <end position="330"/>
    </location>
</feature>
<name>A0A4V2FQP8_PSEST</name>
<keyword evidence="4 6" id="KW-1133">Transmembrane helix</keyword>
<dbReference type="PANTHER" id="PTHR23513">
    <property type="entry name" value="INTEGRAL MEMBRANE EFFLUX PROTEIN-RELATED"/>
    <property type="match status" value="1"/>
</dbReference>
<dbReference type="OrthoDB" id="4368225at2"/>
<feature type="transmembrane region" description="Helical" evidence="6">
    <location>
        <begin position="12"/>
        <end position="34"/>
    </location>
</feature>
<dbReference type="Proteomes" id="UP000291591">
    <property type="component" value="Unassembled WGS sequence"/>
</dbReference>
<keyword evidence="9" id="KW-1185">Reference proteome</keyword>
<keyword evidence="2" id="KW-1003">Cell membrane</keyword>
<keyword evidence="3 6" id="KW-0812">Transmembrane</keyword>
<feature type="transmembrane region" description="Helical" evidence="6">
    <location>
        <begin position="46"/>
        <end position="69"/>
    </location>
</feature>
<dbReference type="SUPFAM" id="SSF103473">
    <property type="entry name" value="MFS general substrate transporter"/>
    <property type="match status" value="1"/>
</dbReference>
<feature type="transmembrane region" description="Helical" evidence="6">
    <location>
        <begin position="373"/>
        <end position="392"/>
    </location>
</feature>
<organism evidence="8 9">
    <name type="scientific">Pseudonocardia sediminis</name>
    <dbReference type="NCBI Taxonomy" id="1397368"/>
    <lineage>
        <taxon>Bacteria</taxon>
        <taxon>Bacillati</taxon>
        <taxon>Actinomycetota</taxon>
        <taxon>Actinomycetes</taxon>
        <taxon>Pseudonocardiales</taxon>
        <taxon>Pseudonocardiaceae</taxon>
        <taxon>Pseudonocardia</taxon>
    </lineage>
</organism>
<dbReference type="InterPro" id="IPR011701">
    <property type="entry name" value="MFS"/>
</dbReference>
<evidence type="ECO:0000256" key="3">
    <source>
        <dbReference type="ARBA" id="ARBA00022692"/>
    </source>
</evidence>
<dbReference type="CDD" id="cd06173">
    <property type="entry name" value="MFS_MefA_like"/>
    <property type="match status" value="1"/>
</dbReference>
<evidence type="ECO:0000256" key="6">
    <source>
        <dbReference type="SAM" id="Phobius"/>
    </source>
</evidence>
<sequence length="443" mass="46524">MRILLRNRAYRRLFTAQVLALVGTGLATVALGLLAYDLAGGRASEVLGTALGIKMIAYVAVSPLVGALADRVSRRLLMVSADAVRAGVVLLLPFVDQVWQVHVLIAVLQAASAAFTPTFQAVLPDVLPDERDYTSALSASQIAVSMENIASPLLAAALLLIVDFHSLFVGTAIGFVCSAVLVVGAVVPAAPRSDRSRFADRLVVGVRIFTRTPRLRAVMALNMVVATCGVITLVSTVNVVRDLLGGSESDVALLLAVSGAGTAVTALAVSALLRDRGERVVMLAGAGVSVGAVAMAFVLAFWPSWPLAAGAWFAIGCGTALVVVPVGRVVRSSASPADRPAAFAAQFSLSHLCWLLTYPLTGWLGSLAGFTTAWGVLLVLVVAASVAAVRLWPRALPQTIRHGHTEPVDHNHLDAQAVWDGAVWVHTHHIVIDPDHTRWPTPV</sequence>
<evidence type="ECO:0000313" key="8">
    <source>
        <dbReference type="EMBL" id="RZT85640.1"/>
    </source>
</evidence>
<feature type="transmembrane region" description="Helical" evidence="6">
    <location>
        <begin position="280"/>
        <end position="302"/>
    </location>
</feature>
<dbReference type="EMBL" id="SHKL01000001">
    <property type="protein sequence ID" value="RZT85640.1"/>
    <property type="molecule type" value="Genomic_DNA"/>
</dbReference>
<feature type="domain" description="Major facilitator superfamily (MFS) profile" evidence="7">
    <location>
        <begin position="9"/>
        <end position="396"/>
    </location>
</feature>
<accession>A0A4V2FQP8</accession>